<dbReference type="Gene3D" id="3.90.1150.10">
    <property type="entry name" value="Aspartate Aminotransferase, domain 1"/>
    <property type="match status" value="1"/>
</dbReference>
<accession>A0A8J7RMV2</accession>
<evidence type="ECO:0000256" key="6">
    <source>
        <dbReference type="RuleBase" id="RU000382"/>
    </source>
</evidence>
<keyword evidence="2 5" id="KW-0663">Pyridoxal phosphate</keyword>
<evidence type="ECO:0000256" key="3">
    <source>
        <dbReference type="ARBA" id="ARBA00023239"/>
    </source>
</evidence>
<dbReference type="AlphaFoldDB" id="A0A8J7RMV2"/>
<evidence type="ECO:0000313" key="8">
    <source>
        <dbReference type="Proteomes" id="UP000666240"/>
    </source>
</evidence>
<organism evidence="7 8">
    <name type="scientific">Tianweitania sediminis</name>
    <dbReference type="NCBI Taxonomy" id="1502156"/>
    <lineage>
        <taxon>Bacteria</taxon>
        <taxon>Pseudomonadati</taxon>
        <taxon>Pseudomonadota</taxon>
        <taxon>Alphaproteobacteria</taxon>
        <taxon>Hyphomicrobiales</taxon>
        <taxon>Phyllobacteriaceae</taxon>
        <taxon>Tianweitania</taxon>
    </lineage>
</organism>
<evidence type="ECO:0000256" key="1">
    <source>
        <dbReference type="ARBA" id="ARBA00001933"/>
    </source>
</evidence>
<keyword evidence="7" id="KW-0808">Transferase</keyword>
<evidence type="ECO:0000256" key="5">
    <source>
        <dbReference type="PIRSR" id="PIRSR602129-50"/>
    </source>
</evidence>
<dbReference type="InterPro" id="IPR050477">
    <property type="entry name" value="GrpII_AminoAcid_Decarb"/>
</dbReference>
<evidence type="ECO:0000313" key="7">
    <source>
        <dbReference type="EMBL" id="MBP0440031.1"/>
    </source>
</evidence>
<dbReference type="PANTHER" id="PTHR42735:SF6">
    <property type="entry name" value="SPHINGOSINE-1-PHOSPHATE LYASE 1"/>
    <property type="match status" value="1"/>
</dbReference>
<reference evidence="7" key="1">
    <citation type="submission" date="2021-03" db="EMBL/GenBank/DDBJ databases">
        <title>Genome sequencing and assembly of Tianweitania sediminis.</title>
        <authorList>
            <person name="Chhetri G."/>
        </authorList>
    </citation>
    <scope>NUCLEOTIDE SEQUENCE</scope>
    <source>
        <strain evidence="7">Z8</strain>
    </source>
</reference>
<dbReference type="GO" id="GO:0016830">
    <property type="term" value="F:carbon-carbon lyase activity"/>
    <property type="evidence" value="ECO:0007669"/>
    <property type="project" value="InterPro"/>
</dbReference>
<comment type="cofactor">
    <cofactor evidence="1 5 6">
        <name>pyridoxal 5'-phosphate</name>
        <dbReference type="ChEBI" id="CHEBI:597326"/>
    </cofactor>
</comment>
<dbReference type="GO" id="GO:0019752">
    <property type="term" value="P:carboxylic acid metabolic process"/>
    <property type="evidence" value="ECO:0007669"/>
    <property type="project" value="InterPro"/>
</dbReference>
<name>A0A8J7RMV2_9HYPH</name>
<sequence length="418" mass="45782">MTTTRASFPEGGRGWNELQQAMRATSSGDIDWKRGRSPLFVFLNDAETYEIGRKAYFEYFSENALGGSRAFFGIGKMERDVIDYGLSLFSAPDDATGVFTNGGSESIFLAVKAARDAHRARVGSTGSMNIVMPDTAHAAFDKAANAMDLEIRRASLRADKRVDVEAMEQLVDGNTVLLVGSAPCYPHGVIDPIEEISSLAVRLNIWMHVDACVGGWIAPFFTRIGRPTAPFDFRYPGVRSISADLHKFGFCPKPASTVFYRSLEDQQRATFVCDQWPSGVFRTATLSGTRPAGAIAAAWAVLNHLGTSGYERAAHNLASMVDAYVDDINGIPELEFWAKPEVSIINFGSKELDIFEVAEGMAARGWLPALTRRPKGLHLMMSLFHEPVRDEFIADLRASVADVKRGSTGTPKIEATYS</sequence>
<dbReference type="Proteomes" id="UP000666240">
    <property type="component" value="Unassembled WGS sequence"/>
</dbReference>
<evidence type="ECO:0000256" key="4">
    <source>
        <dbReference type="ARBA" id="ARBA00038302"/>
    </source>
</evidence>
<comment type="caution">
    <text evidence="7">The sequence shown here is derived from an EMBL/GenBank/DDBJ whole genome shotgun (WGS) entry which is preliminary data.</text>
</comment>
<dbReference type="RefSeq" id="WP_209336072.1">
    <property type="nucleotide sequence ID" value="NZ_JAGIYY010000005.1"/>
</dbReference>
<keyword evidence="8" id="KW-1185">Reference proteome</keyword>
<gene>
    <name evidence="7" type="ORF">J5Y06_15345</name>
</gene>
<dbReference type="EMBL" id="JAGIYY010000005">
    <property type="protein sequence ID" value="MBP0440031.1"/>
    <property type="molecule type" value="Genomic_DNA"/>
</dbReference>
<dbReference type="Gene3D" id="3.40.640.10">
    <property type="entry name" value="Type I PLP-dependent aspartate aminotransferase-like (Major domain)"/>
    <property type="match status" value="1"/>
</dbReference>
<dbReference type="InterPro" id="IPR015424">
    <property type="entry name" value="PyrdxlP-dep_Trfase"/>
</dbReference>
<comment type="similarity">
    <text evidence="4">Belongs to the group II decarboxylase family. Sphingosine-1-phosphate lyase subfamily.</text>
</comment>
<keyword evidence="7" id="KW-0032">Aminotransferase</keyword>
<feature type="modified residue" description="N6-(pyridoxal phosphate)lysine" evidence="5">
    <location>
        <position position="247"/>
    </location>
</feature>
<dbReference type="GO" id="GO:0030170">
    <property type="term" value="F:pyridoxal phosphate binding"/>
    <property type="evidence" value="ECO:0007669"/>
    <property type="project" value="InterPro"/>
</dbReference>
<dbReference type="InterPro" id="IPR015422">
    <property type="entry name" value="PyrdxlP-dep_Trfase_small"/>
</dbReference>
<dbReference type="SUPFAM" id="SSF53383">
    <property type="entry name" value="PLP-dependent transferases"/>
    <property type="match status" value="1"/>
</dbReference>
<dbReference type="InterPro" id="IPR002129">
    <property type="entry name" value="PyrdxlP-dep_de-COase"/>
</dbReference>
<dbReference type="PANTHER" id="PTHR42735">
    <property type="match status" value="1"/>
</dbReference>
<dbReference type="Gene3D" id="6.10.140.2150">
    <property type="match status" value="1"/>
</dbReference>
<keyword evidence="3 6" id="KW-0456">Lyase</keyword>
<evidence type="ECO:0000256" key="2">
    <source>
        <dbReference type="ARBA" id="ARBA00022898"/>
    </source>
</evidence>
<proteinExistence type="inferred from homology"/>
<dbReference type="Pfam" id="PF00282">
    <property type="entry name" value="Pyridoxal_deC"/>
    <property type="match status" value="1"/>
</dbReference>
<protein>
    <submittedName>
        <fullName evidence="7">Aspartate aminotransferase family protein</fullName>
    </submittedName>
</protein>
<dbReference type="GO" id="GO:0008483">
    <property type="term" value="F:transaminase activity"/>
    <property type="evidence" value="ECO:0007669"/>
    <property type="project" value="UniProtKB-KW"/>
</dbReference>
<dbReference type="InterPro" id="IPR015421">
    <property type="entry name" value="PyrdxlP-dep_Trfase_major"/>
</dbReference>